<dbReference type="AlphaFoldDB" id="A0A0J1AUG0"/>
<feature type="compositionally biased region" description="Pro residues" evidence="1">
    <location>
        <begin position="58"/>
        <end position="73"/>
    </location>
</feature>
<feature type="compositionally biased region" description="Basic and acidic residues" evidence="1">
    <location>
        <begin position="75"/>
        <end position="87"/>
    </location>
</feature>
<evidence type="ECO:0000313" key="2">
    <source>
        <dbReference type="EMBL" id="KLT38909.1"/>
    </source>
</evidence>
<reference evidence="2 3" key="1">
    <citation type="submission" date="2015-03" db="EMBL/GenBank/DDBJ databases">
        <title>Genomics and transcriptomics of the oil-accumulating basidiomycete yeast T. oleaginosus allow insights into substrate utilization and the diverse evolutionary trajectories of mating systems in fungi.</title>
        <authorList>
            <consortium name="DOE Joint Genome Institute"/>
            <person name="Kourist R."/>
            <person name="Kracht O."/>
            <person name="Bracharz F."/>
            <person name="Lipzen A."/>
            <person name="Nolan M."/>
            <person name="Ohm R."/>
            <person name="Grigoriev I."/>
            <person name="Sun S."/>
            <person name="Heitman J."/>
            <person name="Bruck T."/>
            <person name="Nowrousian M."/>
        </authorList>
    </citation>
    <scope>NUCLEOTIDE SEQUENCE [LARGE SCALE GENOMIC DNA]</scope>
    <source>
        <strain evidence="2 3">IBC0246</strain>
    </source>
</reference>
<evidence type="ECO:0000313" key="3">
    <source>
        <dbReference type="Proteomes" id="UP000053611"/>
    </source>
</evidence>
<protein>
    <submittedName>
        <fullName evidence="2">Uncharacterized protein</fullName>
    </submittedName>
</protein>
<dbReference type="GeneID" id="28985106"/>
<feature type="region of interest" description="Disordered" evidence="1">
    <location>
        <begin position="55"/>
        <end position="115"/>
    </location>
</feature>
<evidence type="ECO:0000256" key="1">
    <source>
        <dbReference type="SAM" id="MobiDB-lite"/>
    </source>
</evidence>
<keyword evidence="3" id="KW-1185">Reference proteome</keyword>
<accession>A0A0J1AUG0</accession>
<organism evidence="2 3">
    <name type="scientific">Cutaneotrichosporon oleaginosum</name>
    <dbReference type="NCBI Taxonomy" id="879819"/>
    <lineage>
        <taxon>Eukaryota</taxon>
        <taxon>Fungi</taxon>
        <taxon>Dikarya</taxon>
        <taxon>Basidiomycota</taxon>
        <taxon>Agaricomycotina</taxon>
        <taxon>Tremellomycetes</taxon>
        <taxon>Trichosporonales</taxon>
        <taxon>Trichosporonaceae</taxon>
        <taxon>Cutaneotrichosporon</taxon>
    </lineage>
</organism>
<feature type="region of interest" description="Disordered" evidence="1">
    <location>
        <begin position="1"/>
        <end position="34"/>
    </location>
</feature>
<dbReference type="EMBL" id="KQ087278">
    <property type="protein sequence ID" value="KLT38909.1"/>
    <property type="molecule type" value="Genomic_DNA"/>
</dbReference>
<dbReference type="RefSeq" id="XP_018275400.1">
    <property type="nucleotide sequence ID" value="XM_018424503.1"/>
</dbReference>
<proteinExistence type="predicted"/>
<feature type="compositionally biased region" description="Low complexity" evidence="1">
    <location>
        <begin position="101"/>
        <end position="115"/>
    </location>
</feature>
<name>A0A0J1AUG0_9TREE</name>
<sequence length="267" mass="28669">MSSDVSTSRACSASGSTSPSPSQASDGNDKITEYAPSPSLLAAYDSLMASALPALSLPLPPPISVPSPSPPPAEDPDRPLSKAERQNAKKKRRKERERALKAAAAAAKGEAPAHAAPAEAEAVPFRLLGAVAPISLSTVESYELTPNPRVRPLPPAVVQRIRRIAAESAVTAPDPPPVLNKEPEVGVWRAERAPPVFLAYAAPVEHKCVAVPALRLCREIEVDEKEREKEERRVARRAKRRRAFPPAQYWTPPEGVVTRGYGYGYGL</sequence>
<dbReference type="OrthoDB" id="2576528at2759"/>
<gene>
    <name evidence="2" type="ORF">CC85DRAFT_289103</name>
</gene>
<feature type="compositionally biased region" description="Low complexity" evidence="1">
    <location>
        <begin position="1"/>
        <end position="25"/>
    </location>
</feature>
<dbReference type="Proteomes" id="UP000053611">
    <property type="component" value="Unassembled WGS sequence"/>
</dbReference>